<feature type="transmembrane region" description="Helical" evidence="6">
    <location>
        <begin position="328"/>
        <end position="350"/>
    </location>
</feature>
<gene>
    <name evidence="7" type="ORF">PHY01_37030</name>
</gene>
<keyword evidence="8" id="KW-1185">Reference proteome</keyword>
<feature type="transmembrane region" description="Helical" evidence="6">
    <location>
        <begin position="75"/>
        <end position="95"/>
    </location>
</feature>
<dbReference type="GO" id="GO:0005886">
    <property type="term" value="C:plasma membrane"/>
    <property type="evidence" value="ECO:0007669"/>
    <property type="project" value="UniProtKB-SubCell"/>
</dbReference>
<feature type="transmembrane region" description="Helical" evidence="6">
    <location>
        <begin position="214"/>
        <end position="236"/>
    </location>
</feature>
<accession>A0A4Y3WTJ4</accession>
<dbReference type="InterPro" id="IPR019108">
    <property type="entry name" value="Caa3_assmbl_CtaG-rel"/>
</dbReference>
<feature type="transmembrane region" description="Helical" evidence="6">
    <location>
        <begin position="101"/>
        <end position="121"/>
    </location>
</feature>
<reference evidence="7 8" key="1">
    <citation type="submission" date="2019-06" db="EMBL/GenBank/DDBJ databases">
        <title>Whole genome shotgun sequence of Pseudonocardia hydrocarbonoxydans NBRC 14498.</title>
        <authorList>
            <person name="Hosoyama A."/>
            <person name="Uohara A."/>
            <person name="Ohji S."/>
            <person name="Ichikawa N."/>
        </authorList>
    </citation>
    <scope>NUCLEOTIDE SEQUENCE [LARGE SCALE GENOMIC DNA]</scope>
    <source>
        <strain evidence="7 8">NBRC 14498</strain>
    </source>
</reference>
<evidence type="ECO:0000256" key="6">
    <source>
        <dbReference type="SAM" id="Phobius"/>
    </source>
</evidence>
<evidence type="ECO:0000313" key="7">
    <source>
        <dbReference type="EMBL" id="GEC21420.1"/>
    </source>
</evidence>
<feature type="transmembrane region" description="Helical" evidence="6">
    <location>
        <begin position="411"/>
        <end position="433"/>
    </location>
</feature>
<evidence type="ECO:0000256" key="1">
    <source>
        <dbReference type="ARBA" id="ARBA00004651"/>
    </source>
</evidence>
<evidence type="ECO:0008006" key="9">
    <source>
        <dbReference type="Google" id="ProtNLM"/>
    </source>
</evidence>
<evidence type="ECO:0000256" key="3">
    <source>
        <dbReference type="ARBA" id="ARBA00022692"/>
    </source>
</evidence>
<keyword evidence="3 6" id="KW-0812">Transmembrane</keyword>
<keyword evidence="2" id="KW-1003">Cell membrane</keyword>
<proteinExistence type="predicted"/>
<sequence>MALPAAATGPGRGWPVPVALTAVAFAVLVLLVVAAPATSGPDLDLAGNALLLHVVAASVWLAAEVRRPGGAPRPLAAGCWAVLALSGAAAAWVLGRPTGTAAGVPVLVDLVVVAALGLVTVRRWGGRGVRTGLLAGTLAATAGLLAVPPARPSTGPVDAAIGYPLPVAPTLPGLLATWRPDLLFGVVALVAVVLYAAGVRRLRRAGRPWPAARTAAWAAGWAVVVLATSSGVGVYGPAVFSSHMVAHMALNMIAPLALVLGAPVTLALRALVPADEGRPPGPHERLLALVDSRPARLLAHPGLAAVLFAGSYYLFYLTGLFETLIAEHWSRTALSAVVLVIGYQFCWVVVGADAAPRRLPHLGRLGVVFAVMPFHVVFAILLITRPTAVAAAHYAALGLPWSLDLLADQRLAGVLSLVLGELMLVTAQVVLLVQWHRHDQLAEFRADPADEDAAAHRDLLDTLRRSRTRPD</sequence>
<keyword evidence="4 6" id="KW-1133">Transmembrane helix</keyword>
<evidence type="ECO:0000256" key="5">
    <source>
        <dbReference type="ARBA" id="ARBA00023136"/>
    </source>
</evidence>
<protein>
    <recommendedName>
        <fullName evidence="9">Cytochrome c oxidase assembly protein</fullName>
    </recommendedName>
</protein>
<dbReference type="Pfam" id="PF09678">
    <property type="entry name" value="Caa3_CtaG"/>
    <property type="match status" value="1"/>
</dbReference>
<name>A0A4Y3WTJ4_9PSEU</name>
<dbReference type="Proteomes" id="UP000320338">
    <property type="component" value="Unassembled WGS sequence"/>
</dbReference>
<evidence type="ECO:0000256" key="4">
    <source>
        <dbReference type="ARBA" id="ARBA00022989"/>
    </source>
</evidence>
<feature type="transmembrane region" description="Helical" evidence="6">
    <location>
        <begin position="297"/>
        <end position="316"/>
    </location>
</feature>
<feature type="transmembrane region" description="Helical" evidence="6">
    <location>
        <begin position="182"/>
        <end position="202"/>
    </location>
</feature>
<feature type="transmembrane region" description="Helical" evidence="6">
    <location>
        <begin position="133"/>
        <end position="150"/>
    </location>
</feature>
<comment type="caution">
    <text evidence="7">The sequence shown here is derived from an EMBL/GenBank/DDBJ whole genome shotgun (WGS) entry which is preliminary data.</text>
</comment>
<feature type="transmembrane region" description="Helical" evidence="6">
    <location>
        <begin position="248"/>
        <end position="268"/>
    </location>
</feature>
<dbReference type="EMBL" id="BJNG01000034">
    <property type="protein sequence ID" value="GEC21420.1"/>
    <property type="molecule type" value="Genomic_DNA"/>
</dbReference>
<feature type="transmembrane region" description="Helical" evidence="6">
    <location>
        <begin position="362"/>
        <end position="383"/>
    </location>
</feature>
<dbReference type="AlphaFoldDB" id="A0A4Y3WTJ4"/>
<feature type="transmembrane region" description="Helical" evidence="6">
    <location>
        <begin position="45"/>
        <end position="63"/>
    </location>
</feature>
<evidence type="ECO:0000256" key="2">
    <source>
        <dbReference type="ARBA" id="ARBA00022475"/>
    </source>
</evidence>
<organism evidence="7 8">
    <name type="scientific">Pseudonocardia hydrocarbonoxydans</name>
    <dbReference type="NCBI Taxonomy" id="76726"/>
    <lineage>
        <taxon>Bacteria</taxon>
        <taxon>Bacillati</taxon>
        <taxon>Actinomycetota</taxon>
        <taxon>Actinomycetes</taxon>
        <taxon>Pseudonocardiales</taxon>
        <taxon>Pseudonocardiaceae</taxon>
        <taxon>Pseudonocardia</taxon>
    </lineage>
</organism>
<evidence type="ECO:0000313" key="8">
    <source>
        <dbReference type="Proteomes" id="UP000320338"/>
    </source>
</evidence>
<comment type="subcellular location">
    <subcellularLocation>
        <location evidence="1">Cell membrane</location>
        <topology evidence="1">Multi-pass membrane protein</topology>
    </subcellularLocation>
</comment>
<dbReference type="RefSeq" id="WP_170183875.1">
    <property type="nucleotide sequence ID" value="NZ_BAAARZ010000005.1"/>
</dbReference>
<feature type="transmembrane region" description="Helical" evidence="6">
    <location>
        <begin position="18"/>
        <end position="39"/>
    </location>
</feature>
<keyword evidence="5 6" id="KW-0472">Membrane</keyword>